<keyword evidence="5" id="KW-0812">Transmembrane</keyword>
<evidence type="ECO:0000313" key="7">
    <source>
        <dbReference type="EMBL" id="QEG42142.1"/>
    </source>
</evidence>
<dbReference type="InterPro" id="IPR024607">
    <property type="entry name" value="Sulfatase_CS"/>
</dbReference>
<comment type="similarity">
    <text evidence="1">Belongs to the sulfatase family.</text>
</comment>
<keyword evidence="8" id="KW-1185">Reference proteome</keyword>
<dbReference type="PROSITE" id="PS00523">
    <property type="entry name" value="SULFATASE_1"/>
    <property type="match status" value="1"/>
</dbReference>
<gene>
    <name evidence="7" type="ORF">UC8_41760</name>
</gene>
<dbReference type="CDD" id="cd16031">
    <property type="entry name" value="G6S_like"/>
    <property type="match status" value="1"/>
</dbReference>
<proteinExistence type="inferred from homology"/>
<keyword evidence="2" id="KW-0732">Signal</keyword>
<dbReference type="KEGG" id="rul:UC8_41760"/>
<dbReference type="InterPro" id="IPR017850">
    <property type="entry name" value="Alkaline_phosphatase_core_sf"/>
</dbReference>
<sequence>MINKIFIASLVAELARVWKVSSGCPKSGDFGYQSLPVATLARAWSSRKTAILGLLVTVLICAVATAQAASPEGRQPNILYIMSDDHAAHAISAYGGRLAAVAPTPNIDRLASEGAMFENAFCTNSICSPSRACVLTGQYNHVNGAFDLSGRVPPGKQMLAIEMRRAGYQTAMIGKWHLKDEPADFDHYCVLPGQGKYHDPEFRVRGDKPWGKNLIKFPGKHSTDAITDLTLDWLKDGWDQDKPFFLMHHYKAPHDYFDNAARYETYLADVDIPEPKTLWYRDPRFGSLATRGANDELIPHIGTSIGPRNPRRSYLGDLPSLYPNEFPANFDPDDYSVEQNTRFAYNAYLKKYLRCIKGIDDNLGRLFKHLEDSGQLDNTVIIYTGDQGFMLGEHDYQDKRWMFEESQRMPFLVRFPPTVSAGQRFDTIIENVDYAPTMLEFAGAKVPESVQGRSFKSLLETGQEPQDWKQEAYYRYWMHMIHHDNPGHLGIRTKTHKLIYYYGCNYDGGYQTPAGWELYDLVNDPQETINLYDDPAHAELVAELKTRLAETRKRVGDDGSHYPKCEAIVQEFWDYDEADRAKARDISGRYLQRRQQELEAGQRNVRTHKGP</sequence>
<evidence type="ECO:0000313" key="8">
    <source>
        <dbReference type="Proteomes" id="UP000325286"/>
    </source>
</evidence>
<dbReference type="Proteomes" id="UP000325286">
    <property type="component" value="Chromosome"/>
</dbReference>
<keyword evidence="5" id="KW-0472">Membrane</keyword>
<keyword evidence="3 7" id="KW-0378">Hydrolase</keyword>
<dbReference type="Gene3D" id="3.40.720.10">
    <property type="entry name" value="Alkaline Phosphatase, subunit A"/>
    <property type="match status" value="1"/>
</dbReference>
<evidence type="ECO:0000256" key="5">
    <source>
        <dbReference type="SAM" id="Phobius"/>
    </source>
</evidence>
<keyword evidence="5" id="KW-1133">Transmembrane helix</keyword>
<evidence type="ECO:0000256" key="2">
    <source>
        <dbReference type="ARBA" id="ARBA00022729"/>
    </source>
</evidence>
<evidence type="ECO:0000259" key="6">
    <source>
        <dbReference type="Pfam" id="PF00884"/>
    </source>
</evidence>
<protein>
    <submittedName>
        <fullName evidence="7">Arylsulfatase</fullName>
        <ecNumber evidence="7">3.1.6.1</ecNumber>
    </submittedName>
</protein>
<dbReference type="EC" id="3.1.6.1" evidence="7"/>
<dbReference type="PANTHER" id="PTHR43108:SF6">
    <property type="entry name" value="N-SULPHOGLUCOSAMINE SULPHOHYDROLASE"/>
    <property type="match status" value="1"/>
</dbReference>
<dbReference type="PROSITE" id="PS00149">
    <property type="entry name" value="SULFATASE_2"/>
    <property type="match status" value="1"/>
</dbReference>
<evidence type="ECO:0000256" key="3">
    <source>
        <dbReference type="ARBA" id="ARBA00022801"/>
    </source>
</evidence>
<dbReference type="Pfam" id="PF00884">
    <property type="entry name" value="Sulfatase"/>
    <property type="match status" value="1"/>
</dbReference>
<evidence type="ECO:0000256" key="4">
    <source>
        <dbReference type="ARBA" id="ARBA00023180"/>
    </source>
</evidence>
<dbReference type="AlphaFoldDB" id="A0A5B9QVZ8"/>
<dbReference type="GO" id="GO:0004065">
    <property type="term" value="F:arylsulfatase activity"/>
    <property type="evidence" value="ECO:0007669"/>
    <property type="project" value="UniProtKB-EC"/>
</dbReference>
<keyword evidence="4" id="KW-0325">Glycoprotein</keyword>
<accession>A0A5B9QVZ8</accession>
<name>A0A5B9QVZ8_9BACT</name>
<feature type="domain" description="Sulfatase N-terminal" evidence="6">
    <location>
        <begin position="76"/>
        <end position="443"/>
    </location>
</feature>
<organism evidence="7 8">
    <name type="scientific">Roseimaritima ulvae</name>
    <dbReference type="NCBI Taxonomy" id="980254"/>
    <lineage>
        <taxon>Bacteria</taxon>
        <taxon>Pseudomonadati</taxon>
        <taxon>Planctomycetota</taxon>
        <taxon>Planctomycetia</taxon>
        <taxon>Pirellulales</taxon>
        <taxon>Pirellulaceae</taxon>
        <taxon>Roseimaritima</taxon>
    </lineage>
</organism>
<dbReference type="EMBL" id="CP042914">
    <property type="protein sequence ID" value="QEG42142.1"/>
    <property type="molecule type" value="Genomic_DNA"/>
</dbReference>
<evidence type="ECO:0000256" key="1">
    <source>
        <dbReference type="ARBA" id="ARBA00008779"/>
    </source>
</evidence>
<dbReference type="InterPro" id="IPR000917">
    <property type="entry name" value="Sulfatase_N"/>
</dbReference>
<dbReference type="SUPFAM" id="SSF53649">
    <property type="entry name" value="Alkaline phosphatase-like"/>
    <property type="match status" value="1"/>
</dbReference>
<reference evidence="7 8" key="1">
    <citation type="submission" date="2019-08" db="EMBL/GenBank/DDBJ databases">
        <title>Deep-cultivation of Planctomycetes and their phenomic and genomic characterization uncovers novel biology.</title>
        <authorList>
            <person name="Wiegand S."/>
            <person name="Jogler M."/>
            <person name="Boedeker C."/>
            <person name="Pinto D."/>
            <person name="Vollmers J."/>
            <person name="Rivas-Marin E."/>
            <person name="Kohn T."/>
            <person name="Peeters S.H."/>
            <person name="Heuer A."/>
            <person name="Rast P."/>
            <person name="Oberbeckmann S."/>
            <person name="Bunk B."/>
            <person name="Jeske O."/>
            <person name="Meyerdierks A."/>
            <person name="Storesund J.E."/>
            <person name="Kallscheuer N."/>
            <person name="Luecker S."/>
            <person name="Lage O.M."/>
            <person name="Pohl T."/>
            <person name="Merkel B.J."/>
            <person name="Hornburger P."/>
            <person name="Mueller R.-W."/>
            <person name="Bruemmer F."/>
            <person name="Labrenz M."/>
            <person name="Spormann A.M."/>
            <person name="Op den Camp H."/>
            <person name="Overmann J."/>
            <person name="Amann R."/>
            <person name="Jetten M.S.M."/>
            <person name="Mascher T."/>
            <person name="Medema M.H."/>
            <person name="Devos D.P."/>
            <person name="Kaster A.-K."/>
            <person name="Ovreas L."/>
            <person name="Rohde M."/>
            <person name="Galperin M.Y."/>
            <person name="Jogler C."/>
        </authorList>
    </citation>
    <scope>NUCLEOTIDE SEQUENCE [LARGE SCALE GENOMIC DNA]</scope>
    <source>
        <strain evidence="7 8">UC8</strain>
    </source>
</reference>
<dbReference type="PANTHER" id="PTHR43108">
    <property type="entry name" value="N-ACETYLGLUCOSAMINE-6-SULFATASE FAMILY MEMBER"/>
    <property type="match status" value="1"/>
</dbReference>
<feature type="transmembrane region" description="Helical" evidence="5">
    <location>
        <begin position="50"/>
        <end position="69"/>
    </location>
</feature>